<keyword evidence="2" id="KW-1185">Reference proteome</keyword>
<accession>A0ABV3VFQ8</accession>
<dbReference type="EMBL" id="JBDLOU010000040">
    <property type="protein sequence ID" value="MEX3740242.1"/>
    <property type="molecule type" value="Genomic_DNA"/>
</dbReference>
<gene>
    <name evidence="1" type="ORF">ABFW12_18640</name>
</gene>
<dbReference type="Proteomes" id="UP001558474">
    <property type="component" value="Unassembled WGS sequence"/>
</dbReference>
<comment type="caution">
    <text evidence="1">The sequence shown here is derived from an EMBL/GenBank/DDBJ whole genome shotgun (WGS) entry which is preliminary data.</text>
</comment>
<evidence type="ECO:0000313" key="1">
    <source>
        <dbReference type="EMBL" id="MEX3740242.1"/>
    </source>
</evidence>
<protein>
    <submittedName>
        <fullName evidence="1">Uncharacterized protein</fullName>
    </submittedName>
</protein>
<proteinExistence type="predicted"/>
<organism evidence="1 2">
    <name type="scientific">Mycolicibacterium porcinum</name>
    <dbReference type="NCBI Taxonomy" id="39693"/>
    <lineage>
        <taxon>Bacteria</taxon>
        <taxon>Bacillati</taxon>
        <taxon>Actinomycetota</taxon>
        <taxon>Actinomycetes</taxon>
        <taxon>Mycobacteriales</taxon>
        <taxon>Mycobacteriaceae</taxon>
        <taxon>Mycolicibacterium</taxon>
    </lineage>
</organism>
<name>A0ABV3VFQ8_9MYCO</name>
<reference evidence="1 2" key="1">
    <citation type="submission" date="2024-04" db="EMBL/GenBank/DDBJ databases">
        <title>Genomic Markers of Mycobacteria.</title>
        <authorList>
            <person name="Soliman M.S."/>
            <person name="Elkholy A."/>
            <person name="Soliman N.S."/>
            <person name="Abbas A."/>
            <person name="Khayrat S."/>
            <person name="Shawky S."/>
        </authorList>
    </citation>
    <scope>NUCLEOTIDE SEQUENCE [LARGE SCALE GENOMIC DNA]</scope>
    <source>
        <strain evidence="1 2">Egy-CU-AM5</strain>
    </source>
</reference>
<evidence type="ECO:0000313" key="2">
    <source>
        <dbReference type="Proteomes" id="UP001558474"/>
    </source>
</evidence>
<sequence>MRDALRERYGDGYASWTSPGALPAMLDDAAEYLSSREARDGVDFGTWQKMRELQR</sequence>
<dbReference type="RefSeq" id="WP_346406450.1">
    <property type="nucleotide sequence ID" value="NZ_JBDLOU010000040.1"/>
</dbReference>